<keyword evidence="2" id="KW-0969">Cilium</keyword>
<evidence type="ECO:0000313" key="3">
    <source>
        <dbReference type="Proteomes" id="UP000199600"/>
    </source>
</evidence>
<dbReference type="EMBL" id="FLQY01000040">
    <property type="protein sequence ID" value="SBT04677.1"/>
    <property type="molecule type" value="Genomic_DNA"/>
</dbReference>
<dbReference type="PANTHER" id="PTHR37166">
    <property type="entry name" value="PROTEIN FLAG"/>
    <property type="match status" value="1"/>
</dbReference>
<proteinExistence type="predicted"/>
<gene>
    <name evidence="2" type="ORF">PROAA_1340005</name>
</gene>
<keyword evidence="3" id="KW-1185">Reference proteome</keyword>
<protein>
    <submittedName>
        <fullName evidence="2">Flagellar protein FlaG protein</fullName>
    </submittedName>
</protein>
<dbReference type="InterPro" id="IPR005186">
    <property type="entry name" value="FlaG"/>
</dbReference>
<keyword evidence="2" id="KW-0966">Cell projection</keyword>
<dbReference type="RefSeq" id="WP_245664133.1">
    <property type="nucleotide sequence ID" value="NZ_FLQY01000040.1"/>
</dbReference>
<evidence type="ECO:0000313" key="2">
    <source>
        <dbReference type="EMBL" id="SBT04677.1"/>
    </source>
</evidence>
<organism evidence="2 3">
    <name type="scientific">Candidatus Propionivibrio aalborgensis</name>
    <dbReference type="NCBI Taxonomy" id="1860101"/>
    <lineage>
        <taxon>Bacteria</taxon>
        <taxon>Pseudomonadati</taxon>
        <taxon>Pseudomonadota</taxon>
        <taxon>Betaproteobacteria</taxon>
        <taxon>Rhodocyclales</taxon>
        <taxon>Rhodocyclaceae</taxon>
        <taxon>Propionivibrio</taxon>
    </lineage>
</organism>
<feature type="compositionally biased region" description="Polar residues" evidence="1">
    <location>
        <begin position="1"/>
        <end position="15"/>
    </location>
</feature>
<evidence type="ECO:0000256" key="1">
    <source>
        <dbReference type="SAM" id="MobiDB-lite"/>
    </source>
</evidence>
<feature type="region of interest" description="Disordered" evidence="1">
    <location>
        <begin position="1"/>
        <end position="21"/>
    </location>
</feature>
<accession>A0A1A8XJV2</accession>
<sequence>MSIQSISASPTLQNNPEASVVPRAAASVVPTPPAQPISQEQVQAAVNSVREYIQPFNGKLEFSVNKDIHRVVVKVVDSESGEVIRQIPSEEMIAIAKALDSIKGLLFNQKA</sequence>
<dbReference type="InterPro" id="IPR035924">
    <property type="entry name" value="FlaG-like_sf"/>
</dbReference>
<dbReference type="Proteomes" id="UP000199600">
    <property type="component" value="Unassembled WGS sequence"/>
</dbReference>
<dbReference type="PANTHER" id="PTHR37166:SF1">
    <property type="entry name" value="PROTEIN FLAG"/>
    <property type="match status" value="1"/>
</dbReference>
<dbReference type="Gene3D" id="3.30.160.170">
    <property type="entry name" value="FlaG-like"/>
    <property type="match status" value="1"/>
</dbReference>
<dbReference type="SUPFAM" id="SSF160214">
    <property type="entry name" value="FlaG-like"/>
    <property type="match status" value="1"/>
</dbReference>
<name>A0A1A8XJV2_9RHOO</name>
<dbReference type="Pfam" id="PF03646">
    <property type="entry name" value="FlaG"/>
    <property type="match status" value="1"/>
</dbReference>
<dbReference type="AlphaFoldDB" id="A0A1A8XJV2"/>
<reference evidence="2 3" key="1">
    <citation type="submission" date="2016-06" db="EMBL/GenBank/DDBJ databases">
        <authorList>
            <person name="Kjaerup R.B."/>
            <person name="Dalgaard T.S."/>
            <person name="Juul-Madsen H.R."/>
        </authorList>
    </citation>
    <scope>NUCLEOTIDE SEQUENCE [LARGE SCALE GENOMIC DNA]</scope>
    <source>
        <strain evidence="2">2</strain>
    </source>
</reference>
<keyword evidence="2" id="KW-0282">Flagellum</keyword>